<keyword evidence="7" id="KW-1185">Reference proteome</keyword>
<evidence type="ECO:0000256" key="1">
    <source>
        <dbReference type="ARBA" id="ARBA00004370"/>
    </source>
</evidence>
<dbReference type="Gene3D" id="3.30.450.50">
    <property type="entry name" value="Longin domain"/>
    <property type="match status" value="1"/>
</dbReference>
<dbReference type="EMBL" id="JAGKQM010000002">
    <property type="protein sequence ID" value="KAH0937794.1"/>
    <property type="molecule type" value="Genomic_DNA"/>
</dbReference>
<evidence type="ECO:0000259" key="5">
    <source>
        <dbReference type="PROSITE" id="PS50859"/>
    </source>
</evidence>
<dbReference type="SUPFAM" id="SSF64356">
    <property type="entry name" value="SNARE-like"/>
    <property type="match status" value="1"/>
</dbReference>
<evidence type="ECO:0000313" key="7">
    <source>
        <dbReference type="Proteomes" id="UP000824890"/>
    </source>
</evidence>
<sequence>MISNPSLLSYTCIAKGTVVLAEFASKEEPGIEDVALRCIENTPPHHSMFSHTVRNKTYTFAIDDDSSLVYFAITDEAMEKPESFRILNRLRSAVDGSDALMDPSPRCLQAKMDPVFAEIVGGGGVDVDLELDMDLVVARESRNLSIDSTKGRRAALMPLLGKPLKALKKKKRLLHADDSGDVGVVDTASEKKVDLCGNGNGGVLRKELRNGLLTDHHKAKQMWKKHVWVVLMFDFCICAVLFGIWLWVCQALPSNTSSANVAQVIGCAGLEYCTLAAASLCQVSAFFMPSSRASRENSSSPFS</sequence>
<organism evidence="6 7">
    <name type="scientific">Brassica napus</name>
    <name type="common">Rape</name>
    <dbReference type="NCBI Taxonomy" id="3708"/>
    <lineage>
        <taxon>Eukaryota</taxon>
        <taxon>Viridiplantae</taxon>
        <taxon>Streptophyta</taxon>
        <taxon>Embryophyta</taxon>
        <taxon>Tracheophyta</taxon>
        <taxon>Spermatophyta</taxon>
        <taxon>Magnoliopsida</taxon>
        <taxon>eudicotyledons</taxon>
        <taxon>Gunneridae</taxon>
        <taxon>Pentapetalae</taxon>
        <taxon>rosids</taxon>
        <taxon>malvids</taxon>
        <taxon>Brassicales</taxon>
        <taxon>Brassicaceae</taxon>
        <taxon>Brassiceae</taxon>
        <taxon>Brassica</taxon>
    </lineage>
</organism>
<keyword evidence="4" id="KW-0812">Transmembrane</keyword>
<name>A0ABQ8E845_BRANA</name>
<dbReference type="PANTHER" id="PTHR47461">
    <property type="entry name" value="PHYTOLONGIN PHYL1.2"/>
    <property type="match status" value="1"/>
</dbReference>
<keyword evidence="4" id="KW-1133">Transmembrane helix</keyword>
<feature type="domain" description="Longin" evidence="5">
    <location>
        <begin position="12"/>
        <end position="91"/>
    </location>
</feature>
<feature type="transmembrane region" description="Helical" evidence="4">
    <location>
        <begin position="227"/>
        <end position="248"/>
    </location>
</feature>
<gene>
    <name evidence="6" type="ORF">HID58_005255</name>
</gene>
<protein>
    <recommendedName>
        <fullName evidence="5">Longin domain-containing protein</fullName>
    </recommendedName>
</protein>
<proteinExistence type="inferred from homology"/>
<comment type="caution">
    <text evidence="6">The sequence shown here is derived from an EMBL/GenBank/DDBJ whole genome shotgun (WGS) entry which is preliminary data.</text>
</comment>
<dbReference type="PANTHER" id="PTHR47461:SF6">
    <property type="entry name" value="LONGIN DOMAIN-CONTAINING PROTEIN"/>
    <property type="match status" value="1"/>
</dbReference>
<accession>A0ABQ8E845</accession>
<dbReference type="CDD" id="cd14824">
    <property type="entry name" value="Longin"/>
    <property type="match status" value="1"/>
</dbReference>
<dbReference type="PROSITE" id="PS50859">
    <property type="entry name" value="LONGIN"/>
    <property type="match status" value="1"/>
</dbReference>
<comment type="similarity">
    <text evidence="2">Belongs to the synaptobrevin family.</text>
</comment>
<evidence type="ECO:0000256" key="2">
    <source>
        <dbReference type="ARBA" id="ARBA00008025"/>
    </source>
</evidence>
<evidence type="ECO:0000256" key="3">
    <source>
        <dbReference type="ARBA" id="ARBA00023136"/>
    </source>
</evidence>
<dbReference type="InterPro" id="IPR011012">
    <property type="entry name" value="Longin-like_dom_sf"/>
</dbReference>
<dbReference type="InterPro" id="IPR044783">
    <property type="entry name" value="PHYL"/>
</dbReference>
<keyword evidence="3 4" id="KW-0472">Membrane</keyword>
<comment type="subcellular location">
    <subcellularLocation>
        <location evidence="1">Membrane</location>
    </subcellularLocation>
</comment>
<evidence type="ECO:0000256" key="4">
    <source>
        <dbReference type="SAM" id="Phobius"/>
    </source>
</evidence>
<evidence type="ECO:0000313" key="6">
    <source>
        <dbReference type="EMBL" id="KAH0937794.1"/>
    </source>
</evidence>
<reference evidence="6 7" key="1">
    <citation type="submission" date="2021-05" db="EMBL/GenBank/DDBJ databases">
        <title>Genome Assembly of Synthetic Allotetraploid Brassica napus Reveals Homoeologous Exchanges between Subgenomes.</title>
        <authorList>
            <person name="Davis J.T."/>
        </authorList>
    </citation>
    <scope>NUCLEOTIDE SEQUENCE [LARGE SCALE GENOMIC DNA]</scope>
    <source>
        <strain evidence="7">cv. Da-Ae</strain>
        <tissue evidence="6">Seedling</tissue>
    </source>
</reference>
<dbReference type="Proteomes" id="UP000824890">
    <property type="component" value="Unassembled WGS sequence"/>
</dbReference>
<dbReference type="InterPro" id="IPR010908">
    <property type="entry name" value="Longin_dom"/>
</dbReference>